<evidence type="ECO:0000313" key="1">
    <source>
        <dbReference type="EMBL" id="KAF2791762.1"/>
    </source>
</evidence>
<name>A0A6A6X609_9PLEO</name>
<dbReference type="AlphaFoldDB" id="A0A6A6X609"/>
<keyword evidence="2" id="KW-1185">Reference proteome</keyword>
<dbReference type="Proteomes" id="UP000799757">
    <property type="component" value="Unassembled WGS sequence"/>
</dbReference>
<evidence type="ECO:0000313" key="2">
    <source>
        <dbReference type="Proteomes" id="UP000799757"/>
    </source>
</evidence>
<proteinExistence type="predicted"/>
<reference evidence="1" key="1">
    <citation type="journal article" date="2020" name="Stud. Mycol.">
        <title>101 Dothideomycetes genomes: a test case for predicting lifestyles and emergence of pathogens.</title>
        <authorList>
            <person name="Haridas S."/>
            <person name="Albert R."/>
            <person name="Binder M."/>
            <person name="Bloem J."/>
            <person name="Labutti K."/>
            <person name="Salamov A."/>
            <person name="Andreopoulos B."/>
            <person name="Baker S."/>
            <person name="Barry K."/>
            <person name="Bills G."/>
            <person name="Bluhm B."/>
            <person name="Cannon C."/>
            <person name="Castanera R."/>
            <person name="Culley D."/>
            <person name="Daum C."/>
            <person name="Ezra D."/>
            <person name="Gonzalez J."/>
            <person name="Henrissat B."/>
            <person name="Kuo A."/>
            <person name="Liang C."/>
            <person name="Lipzen A."/>
            <person name="Lutzoni F."/>
            <person name="Magnuson J."/>
            <person name="Mondo S."/>
            <person name="Nolan M."/>
            <person name="Ohm R."/>
            <person name="Pangilinan J."/>
            <person name="Park H.-J."/>
            <person name="Ramirez L."/>
            <person name="Alfaro M."/>
            <person name="Sun H."/>
            <person name="Tritt A."/>
            <person name="Yoshinaga Y."/>
            <person name="Zwiers L.-H."/>
            <person name="Turgeon B."/>
            <person name="Goodwin S."/>
            <person name="Spatafora J."/>
            <person name="Crous P."/>
            <person name="Grigoriev I."/>
        </authorList>
    </citation>
    <scope>NUCLEOTIDE SEQUENCE</scope>
    <source>
        <strain evidence="1">CBS 109.77</strain>
    </source>
</reference>
<gene>
    <name evidence="1" type="ORF">K505DRAFT_326635</name>
</gene>
<organism evidence="1 2">
    <name type="scientific">Melanomma pulvis-pyrius CBS 109.77</name>
    <dbReference type="NCBI Taxonomy" id="1314802"/>
    <lineage>
        <taxon>Eukaryota</taxon>
        <taxon>Fungi</taxon>
        <taxon>Dikarya</taxon>
        <taxon>Ascomycota</taxon>
        <taxon>Pezizomycotina</taxon>
        <taxon>Dothideomycetes</taxon>
        <taxon>Pleosporomycetidae</taxon>
        <taxon>Pleosporales</taxon>
        <taxon>Melanommataceae</taxon>
        <taxon>Melanomma</taxon>
    </lineage>
</organism>
<sequence>MDLSGMLVCSCLPAPKYSSGQPPAQEIYTRDVAALLSDGNQNSIINAMKRLYLPLMRVVRATETSPAPFEYVVVFSFWGKALWPKY</sequence>
<dbReference type="EMBL" id="MU002003">
    <property type="protein sequence ID" value="KAF2791762.1"/>
    <property type="molecule type" value="Genomic_DNA"/>
</dbReference>
<accession>A0A6A6X609</accession>
<protein>
    <submittedName>
        <fullName evidence="1">Uncharacterized protein</fullName>
    </submittedName>
</protein>